<proteinExistence type="inferred from homology"/>
<evidence type="ECO:0000256" key="1">
    <source>
        <dbReference type="ARBA" id="ARBA00008761"/>
    </source>
</evidence>
<gene>
    <name evidence="11" type="ORF">NEPTK9_000241</name>
</gene>
<comment type="caution">
    <text evidence="11">The sequence shown here is derived from an EMBL/GenBank/DDBJ whole genome shotgun (WGS) entry which is preliminary data.</text>
</comment>
<dbReference type="InterPro" id="IPR001959">
    <property type="entry name" value="Transposase"/>
</dbReference>
<organism evidence="11 12">
    <name type="scientific">Candidatus Neptunichlamydia vexilliferae</name>
    <dbReference type="NCBI Taxonomy" id="1651774"/>
    <lineage>
        <taxon>Bacteria</taxon>
        <taxon>Pseudomonadati</taxon>
        <taxon>Chlamydiota</taxon>
        <taxon>Chlamydiia</taxon>
        <taxon>Parachlamydiales</taxon>
        <taxon>Simkaniaceae</taxon>
        <taxon>Candidatus Neptunichlamydia</taxon>
    </lineage>
</organism>
<feature type="domain" description="Transposase putative helix-turn-helix" evidence="10">
    <location>
        <begin position="1"/>
        <end position="45"/>
    </location>
</feature>
<dbReference type="NCBIfam" id="TIGR01766">
    <property type="entry name" value="IS200/IS605 family accessory protein TnpB-like domain"/>
    <property type="match status" value="1"/>
</dbReference>
<sequence>MLIRKSFQFRLYPTKKQKRLLQECLNECRWLYNELLSERIVAYDELEMHLSKYDQMMFLPLLKGEKPSLEGVHSQVLQNVVDRLDKAFKAFFRRCKKGEKPGFPRFRGMHRYSSFCYPQSGFSVVENELKLSKIGKIRIKLHRPIQGTIKTCTLRKNASGEWEVSFSCEVPAKPLPQKESKVGIDVGLEQFAVLSDGDTVANPRFFKKGEKQLAKAQKKLSKLEKGTKQRRKTGKAVAKIHDKIRNQRKNFCHKEAKKIVENYQYIYLEDLEVKKMMEGSYFAKNIADASWSQFCQILTYKAEEAGRQLKLVNPAYTTQMCSQCGHIEAKELKERKHNCRKCGYKASRDLNAAQNILALGLDGLGTIPRSPRL</sequence>
<dbReference type="RefSeq" id="WP_228546953.1">
    <property type="nucleotide sequence ID" value="NZ_JAAEJV010000003.1"/>
</dbReference>
<protein>
    <submittedName>
        <fullName evidence="11">Transposase in snaA-snaB intergenic region</fullName>
    </submittedName>
</protein>
<evidence type="ECO:0000256" key="6">
    <source>
        <dbReference type="ARBA" id="ARBA00023125"/>
    </source>
</evidence>
<keyword evidence="12" id="KW-1185">Reference proteome</keyword>
<name>A0ABS0AX76_9BACT</name>
<dbReference type="InterPro" id="IPR010095">
    <property type="entry name" value="Cas12f1-like_TNB"/>
</dbReference>
<keyword evidence="5" id="KW-0862">Zinc</keyword>
<evidence type="ECO:0000259" key="8">
    <source>
        <dbReference type="Pfam" id="PF01385"/>
    </source>
</evidence>
<feature type="domain" description="Cas12f1-like TNB" evidence="9">
    <location>
        <begin position="291"/>
        <end position="356"/>
    </location>
</feature>
<evidence type="ECO:0000313" key="12">
    <source>
        <dbReference type="Proteomes" id="UP001194714"/>
    </source>
</evidence>
<dbReference type="PANTHER" id="PTHR30405:SF25">
    <property type="entry name" value="RNA-GUIDED DNA ENDONUCLEASE INSQ-RELATED"/>
    <property type="match status" value="1"/>
</dbReference>
<comment type="similarity">
    <text evidence="2">In the N-terminal section; belongs to the transposase 2 family.</text>
</comment>
<evidence type="ECO:0000259" key="10">
    <source>
        <dbReference type="Pfam" id="PF12323"/>
    </source>
</evidence>
<dbReference type="InterPro" id="IPR051399">
    <property type="entry name" value="RNA-guided_DNA_endo/Transpos"/>
</dbReference>
<feature type="domain" description="Probable transposase IS891/IS1136/IS1341" evidence="8">
    <location>
        <begin position="166"/>
        <end position="278"/>
    </location>
</feature>
<dbReference type="Pfam" id="PF01385">
    <property type="entry name" value="OrfB_IS605"/>
    <property type="match status" value="1"/>
</dbReference>
<evidence type="ECO:0000256" key="4">
    <source>
        <dbReference type="ARBA" id="ARBA00022723"/>
    </source>
</evidence>
<evidence type="ECO:0000259" key="9">
    <source>
        <dbReference type="Pfam" id="PF07282"/>
    </source>
</evidence>
<evidence type="ECO:0000256" key="5">
    <source>
        <dbReference type="ARBA" id="ARBA00022833"/>
    </source>
</evidence>
<dbReference type="EMBL" id="JAAEJV010000003">
    <property type="protein sequence ID" value="MBF5058742.1"/>
    <property type="molecule type" value="Genomic_DNA"/>
</dbReference>
<comment type="similarity">
    <text evidence="1">In the C-terminal section; belongs to the transposase 35 family.</text>
</comment>
<keyword evidence="6" id="KW-0238">DNA-binding</keyword>
<dbReference type="Pfam" id="PF12323">
    <property type="entry name" value="HTH_OrfB_IS605"/>
    <property type="match status" value="1"/>
</dbReference>
<keyword evidence="4" id="KW-0479">Metal-binding</keyword>
<evidence type="ECO:0000256" key="2">
    <source>
        <dbReference type="ARBA" id="ARBA00011044"/>
    </source>
</evidence>
<dbReference type="Pfam" id="PF07282">
    <property type="entry name" value="Cas12f1-like_TNB"/>
    <property type="match status" value="1"/>
</dbReference>
<evidence type="ECO:0000256" key="7">
    <source>
        <dbReference type="ARBA" id="ARBA00023172"/>
    </source>
</evidence>
<dbReference type="PANTHER" id="PTHR30405">
    <property type="entry name" value="TRANSPOSASE"/>
    <property type="match status" value="1"/>
</dbReference>
<dbReference type="NCBIfam" id="NF040570">
    <property type="entry name" value="guided_TnpB"/>
    <property type="match status" value="1"/>
</dbReference>
<dbReference type="InterPro" id="IPR021027">
    <property type="entry name" value="Transposase_put_HTH"/>
</dbReference>
<reference evidence="11 12" key="1">
    <citation type="submission" date="2020-01" db="EMBL/GenBank/DDBJ databases">
        <title>Draft genome sequence of Cand. Neptunochlamydia vexilliferae K9.</title>
        <authorList>
            <person name="Schulz F."/>
            <person name="Koestlbacher S."/>
            <person name="Wascher F."/>
            <person name="Pizzetti I."/>
            <person name="Horn M."/>
        </authorList>
    </citation>
    <scope>NUCLEOTIDE SEQUENCE [LARGE SCALE GENOMIC DNA]</scope>
    <source>
        <strain evidence="11 12">K9</strain>
    </source>
</reference>
<evidence type="ECO:0000313" key="11">
    <source>
        <dbReference type="EMBL" id="MBF5058742.1"/>
    </source>
</evidence>
<accession>A0ABS0AX76</accession>
<keyword evidence="3" id="KW-0815">Transposition</keyword>
<keyword evidence="7" id="KW-0233">DNA recombination</keyword>
<evidence type="ECO:0000256" key="3">
    <source>
        <dbReference type="ARBA" id="ARBA00022578"/>
    </source>
</evidence>
<dbReference type="Proteomes" id="UP001194714">
    <property type="component" value="Unassembled WGS sequence"/>
</dbReference>